<evidence type="ECO:0000313" key="13">
    <source>
        <dbReference type="EMBL" id="KAB7504364.1"/>
    </source>
</evidence>
<dbReference type="Pfam" id="PF14796">
    <property type="entry name" value="AP3B1_C"/>
    <property type="match status" value="1"/>
</dbReference>
<protein>
    <submittedName>
        <fullName evidence="13">AP-3 complex subunit beta-1</fullName>
    </submittedName>
</protein>
<evidence type="ECO:0000256" key="9">
    <source>
        <dbReference type="ARBA" id="ARBA00023329"/>
    </source>
</evidence>
<evidence type="ECO:0000256" key="3">
    <source>
        <dbReference type="ARBA" id="ARBA00006613"/>
    </source>
</evidence>
<dbReference type="SMART" id="SM01355">
    <property type="entry name" value="AP3B1_C"/>
    <property type="match status" value="1"/>
</dbReference>
<evidence type="ECO:0000256" key="8">
    <source>
        <dbReference type="ARBA" id="ARBA00023136"/>
    </source>
</evidence>
<comment type="function">
    <text evidence="10">Subunit of non-clathrin- and clathrin-associated adaptor protein complex 3 (AP-3) that plays a role in protein sorting in the late-Golgi/trans-Golgi network (TGN) and/or endosomes. The AP complexes mediate both the recruitment of clathrin to membranes and the recognition of sorting signals within the cytosolic tails of transmembrane cargo molecules. AP-3 appears to be involved in the sorting of a subset of transmembrane proteins targeted to lysosomes and lysosome-related organelles. In concert with the BLOC-1 complex, AP-3 is required to target cargos into vesicles assembled at cell bodies for delivery into neurites and nerve terminals.</text>
</comment>
<dbReference type="Pfam" id="PF24080">
    <property type="entry name" value="AP3B1_C_2"/>
    <property type="match status" value="1"/>
</dbReference>
<dbReference type="InterPro" id="IPR002553">
    <property type="entry name" value="Clathrin/coatomer_adapt-like_N"/>
</dbReference>
<keyword evidence="14" id="KW-1185">Reference proteome</keyword>
<dbReference type="EMBL" id="SEYY01003306">
    <property type="protein sequence ID" value="KAB7504364.1"/>
    <property type="molecule type" value="Genomic_DNA"/>
</dbReference>
<feature type="domain" description="AP-3 complex subunit beta C-terminal" evidence="12">
    <location>
        <begin position="579"/>
        <end position="724"/>
    </location>
</feature>
<dbReference type="PIRSF" id="PIRSF037096">
    <property type="entry name" value="AP3_complex_beta"/>
    <property type="match status" value="1"/>
</dbReference>
<dbReference type="GO" id="GO:0030123">
    <property type="term" value="C:AP-3 adaptor complex"/>
    <property type="evidence" value="ECO:0007669"/>
    <property type="project" value="InterPro"/>
</dbReference>
<evidence type="ECO:0000256" key="6">
    <source>
        <dbReference type="ARBA" id="ARBA00022927"/>
    </source>
</evidence>
<dbReference type="InterPro" id="IPR011989">
    <property type="entry name" value="ARM-like"/>
</dbReference>
<dbReference type="InterPro" id="IPR016024">
    <property type="entry name" value="ARM-type_fold"/>
</dbReference>
<dbReference type="SUPFAM" id="SSF48371">
    <property type="entry name" value="ARM repeat"/>
    <property type="match status" value="1"/>
</dbReference>
<comment type="caution">
    <text evidence="13">The sequence shown here is derived from an EMBL/GenBank/DDBJ whole genome shotgun (WGS) entry which is preliminary data.</text>
</comment>
<keyword evidence="6" id="KW-0653">Protein transport</keyword>
<dbReference type="Pfam" id="PF01602">
    <property type="entry name" value="Adaptin_N"/>
    <property type="match status" value="1"/>
</dbReference>
<comment type="subcellular location">
    <subcellularLocation>
        <location evidence="1">Cytoplasmic vesicle</location>
        <location evidence="1">Clathrin-coated vesicle membrane</location>
        <topology evidence="1">Peripheral membrane protein</topology>
        <orientation evidence="1">Cytoplasmic side</orientation>
    </subcellularLocation>
    <subcellularLocation>
        <location evidence="2">Golgi apparatus</location>
    </subcellularLocation>
</comment>
<dbReference type="OrthoDB" id="302453at2759"/>
<evidence type="ECO:0000256" key="11">
    <source>
        <dbReference type="SAM" id="MobiDB-lite"/>
    </source>
</evidence>
<dbReference type="AlphaFoldDB" id="A0A5N5TCI4"/>
<evidence type="ECO:0000256" key="10">
    <source>
        <dbReference type="ARBA" id="ARBA00023570"/>
    </source>
</evidence>
<keyword evidence="9" id="KW-0968">Cytoplasmic vesicle</keyword>
<evidence type="ECO:0000256" key="5">
    <source>
        <dbReference type="ARBA" id="ARBA00022553"/>
    </source>
</evidence>
<comment type="similarity">
    <text evidence="3">Belongs to the adaptor complexes large subunit family.</text>
</comment>
<dbReference type="GO" id="GO:0006886">
    <property type="term" value="P:intracellular protein transport"/>
    <property type="evidence" value="ECO:0007669"/>
    <property type="project" value="InterPro"/>
</dbReference>
<evidence type="ECO:0000256" key="4">
    <source>
        <dbReference type="ARBA" id="ARBA00022448"/>
    </source>
</evidence>
<evidence type="ECO:0000313" key="14">
    <source>
        <dbReference type="Proteomes" id="UP000326759"/>
    </source>
</evidence>
<evidence type="ECO:0000259" key="12">
    <source>
        <dbReference type="SMART" id="SM01355"/>
    </source>
</evidence>
<accession>A0A5N5TCI4</accession>
<sequence length="860" mass="95155">MSTLVVGSAVMAFEEVCPERIDLIHANYKKLCCLLVDVEEWGQIVIINMLTRYARTQFLDPNNGKPFDIQERPFYDDSESLKEDLPIKIDKDHRLLLANTKPLLQSRNAAVVLSVAQLYQHIAPHIEVIQVARALVRLLRSHREIQAVGMFEPYLKSFFVRSSDPTHIKILKLEVMTNLATPANIAIILREFQTYIWSSDKEFVASTIQAIGRCASNIKEVTDSCLSGLSHMAESVVGESVVVVRKLLQSETDGHKDIITHMARLVDNIRMPTARASILWLLGEYCDRVPKIAPDVLRKMAKSFTNETDLVKLQIVTLATKLYLTNPKQTHLLCQYIFNLAKYDASYDIRDRARFIKALIFPVSDKESCKLSRQAKKIFLAPKIPPVHYSNFKDRNQFQLGTLSHLINARASGYCDLPPFPKVAPDSSVRERAEQVSAPKKEDVTWKKKFDNLGKSFYSEEEDSASTKEESEASNDSSDSDNDSSSSSEDYSSEEESSSSNDEVSDNINRQKKKATAPEEDSSSEEASNSSVSSSYSSDSSDSDSSDSGSKKIVNGKITKTELKVDKKEKKPLDKDKGSSVKVDLLLDLENDSLDIETPVLTPSLGGFLSPMEVPTSLPPGKSIRPATPMYVPTSSKEILNKINGYGLSVSVRFTRSPHLFSASMTNIELTFKNNNAEEIKDISVGGKRFSSGITMHDFASIPTLSPGASLHGTVGIDFNDSITSAVFDIISNGKTIPVSITPTTGDLIDAVSMSEADFNHFQSKLKGMNEHSGVVSFPQPISNSLLINKLYESVNVLQVPSSDDKLLKFGGQTSSSKLLVLISVRVNDRNNDSATVTVHCEMMMIASMLFKHLQNSLSA</sequence>
<keyword evidence="8" id="KW-0472">Membrane</keyword>
<keyword evidence="7" id="KW-0333">Golgi apparatus</keyword>
<feature type="compositionally biased region" description="Low complexity" evidence="11">
    <location>
        <begin position="525"/>
        <end position="540"/>
    </location>
</feature>
<dbReference type="GO" id="GO:0005794">
    <property type="term" value="C:Golgi apparatus"/>
    <property type="evidence" value="ECO:0007669"/>
    <property type="project" value="UniProtKB-SubCell"/>
</dbReference>
<dbReference type="InterPro" id="IPR026739">
    <property type="entry name" value="AP_beta"/>
</dbReference>
<dbReference type="InterPro" id="IPR029390">
    <property type="entry name" value="AP3B_C"/>
</dbReference>
<dbReference type="GO" id="GO:0016192">
    <property type="term" value="P:vesicle-mediated transport"/>
    <property type="evidence" value="ECO:0007669"/>
    <property type="project" value="InterPro"/>
</dbReference>
<keyword evidence="5" id="KW-0597">Phosphoprotein</keyword>
<feature type="region of interest" description="Disordered" evidence="11">
    <location>
        <begin position="459"/>
        <end position="553"/>
    </location>
</feature>
<name>A0A5N5TCI4_9CRUS</name>
<evidence type="ECO:0000256" key="7">
    <source>
        <dbReference type="ARBA" id="ARBA00023034"/>
    </source>
</evidence>
<dbReference type="InterPro" id="IPR026740">
    <property type="entry name" value="AP3_beta"/>
</dbReference>
<dbReference type="InterPro" id="IPR056314">
    <property type="entry name" value="AP3B1/2_C"/>
</dbReference>
<dbReference type="GO" id="GO:0030665">
    <property type="term" value="C:clathrin-coated vesicle membrane"/>
    <property type="evidence" value="ECO:0007669"/>
    <property type="project" value="UniProtKB-SubCell"/>
</dbReference>
<dbReference type="Gene3D" id="1.25.10.10">
    <property type="entry name" value="Leucine-rich Repeat Variant"/>
    <property type="match status" value="1"/>
</dbReference>
<evidence type="ECO:0000256" key="1">
    <source>
        <dbReference type="ARBA" id="ARBA00004145"/>
    </source>
</evidence>
<evidence type="ECO:0000256" key="2">
    <source>
        <dbReference type="ARBA" id="ARBA00004555"/>
    </source>
</evidence>
<organism evidence="13 14">
    <name type="scientific">Armadillidium nasatum</name>
    <dbReference type="NCBI Taxonomy" id="96803"/>
    <lineage>
        <taxon>Eukaryota</taxon>
        <taxon>Metazoa</taxon>
        <taxon>Ecdysozoa</taxon>
        <taxon>Arthropoda</taxon>
        <taxon>Crustacea</taxon>
        <taxon>Multicrustacea</taxon>
        <taxon>Malacostraca</taxon>
        <taxon>Eumalacostraca</taxon>
        <taxon>Peracarida</taxon>
        <taxon>Isopoda</taxon>
        <taxon>Oniscidea</taxon>
        <taxon>Crinocheta</taxon>
        <taxon>Armadillidiidae</taxon>
        <taxon>Armadillidium</taxon>
    </lineage>
</organism>
<reference evidence="13 14" key="1">
    <citation type="journal article" date="2019" name="PLoS Biol.">
        <title>Sex chromosomes control vertical transmission of feminizing Wolbachia symbionts in an isopod.</title>
        <authorList>
            <person name="Becking T."/>
            <person name="Chebbi M.A."/>
            <person name="Giraud I."/>
            <person name="Moumen B."/>
            <person name="Laverre T."/>
            <person name="Caubet Y."/>
            <person name="Peccoud J."/>
            <person name="Gilbert C."/>
            <person name="Cordaux R."/>
        </authorList>
    </citation>
    <scope>NUCLEOTIDE SEQUENCE [LARGE SCALE GENOMIC DNA]</scope>
    <source>
        <strain evidence="13">ANa2</strain>
        <tissue evidence="13">Whole body excluding digestive tract and cuticle</tissue>
    </source>
</reference>
<keyword evidence="4" id="KW-0813">Transport</keyword>
<gene>
    <name evidence="13" type="primary">AP3B1</name>
    <name evidence="13" type="ORF">Anas_12499</name>
</gene>
<proteinExistence type="inferred from homology"/>
<dbReference type="PANTHER" id="PTHR11134">
    <property type="entry name" value="ADAPTOR COMPLEX SUBUNIT BETA FAMILY MEMBER"/>
    <property type="match status" value="1"/>
</dbReference>
<dbReference type="Proteomes" id="UP000326759">
    <property type="component" value="Unassembled WGS sequence"/>
</dbReference>